<dbReference type="AlphaFoldDB" id="A0A9P9W848"/>
<feature type="chain" id="PRO_5040497201" evidence="3">
    <location>
        <begin position="18"/>
        <end position="277"/>
    </location>
</feature>
<gene>
    <name evidence="6" type="ORF">JX265_013597</name>
</gene>
<keyword evidence="7" id="KW-1185">Reference proteome</keyword>
<dbReference type="InterPro" id="IPR001002">
    <property type="entry name" value="Chitin-bd_1"/>
</dbReference>
<feature type="disulfide bond" evidence="2">
    <location>
        <begin position="59"/>
        <end position="73"/>
    </location>
</feature>
<reference evidence="6" key="1">
    <citation type="submission" date="2021-03" db="EMBL/GenBank/DDBJ databases">
        <title>Revisited historic fungal species revealed as producer of novel bioactive compounds through whole genome sequencing and comparative genomics.</title>
        <authorList>
            <person name="Vignolle G.A."/>
            <person name="Hochenegger N."/>
            <person name="Mach R.L."/>
            <person name="Mach-Aigner A.R."/>
            <person name="Javad Rahimi M."/>
            <person name="Salim K.A."/>
            <person name="Chan C.M."/>
            <person name="Lim L.B.L."/>
            <person name="Cai F."/>
            <person name="Druzhinina I.S."/>
            <person name="U'Ren J.M."/>
            <person name="Derntl C."/>
        </authorList>
    </citation>
    <scope>NUCLEOTIDE SEQUENCE</scope>
    <source>
        <strain evidence="6">TUCIM 5799</strain>
    </source>
</reference>
<dbReference type="OrthoDB" id="5985073at2759"/>
<evidence type="ECO:0000313" key="6">
    <source>
        <dbReference type="EMBL" id="KAI1849591.1"/>
    </source>
</evidence>
<feature type="domain" description="Chitin-binding type-1" evidence="4">
    <location>
        <begin position="39"/>
        <end position="86"/>
    </location>
</feature>
<dbReference type="InterPro" id="IPR002889">
    <property type="entry name" value="WSC_carb-bd"/>
</dbReference>
<proteinExistence type="predicted"/>
<dbReference type="Pfam" id="PF00187">
    <property type="entry name" value="Chitin_bind_1"/>
    <property type="match status" value="1"/>
</dbReference>
<keyword evidence="1 2" id="KW-0147">Chitin-binding</keyword>
<dbReference type="GO" id="GO:0008061">
    <property type="term" value="F:chitin binding"/>
    <property type="evidence" value="ECO:0007669"/>
    <property type="project" value="UniProtKB-UniRule"/>
</dbReference>
<dbReference type="Pfam" id="PF01822">
    <property type="entry name" value="WSC"/>
    <property type="match status" value="2"/>
</dbReference>
<dbReference type="EMBL" id="JAFIMR010000075">
    <property type="protein sequence ID" value="KAI1849591.1"/>
    <property type="molecule type" value="Genomic_DNA"/>
</dbReference>
<comment type="caution">
    <text evidence="2">Lacks conserved residue(s) required for the propagation of feature annotation.</text>
</comment>
<feature type="signal peptide" evidence="3">
    <location>
        <begin position="1"/>
        <end position="17"/>
    </location>
</feature>
<evidence type="ECO:0000313" key="7">
    <source>
        <dbReference type="Proteomes" id="UP000829685"/>
    </source>
</evidence>
<organism evidence="6 7">
    <name type="scientific">Neoarthrinium moseri</name>
    <dbReference type="NCBI Taxonomy" id="1658444"/>
    <lineage>
        <taxon>Eukaryota</taxon>
        <taxon>Fungi</taxon>
        <taxon>Dikarya</taxon>
        <taxon>Ascomycota</taxon>
        <taxon>Pezizomycotina</taxon>
        <taxon>Sordariomycetes</taxon>
        <taxon>Xylariomycetidae</taxon>
        <taxon>Amphisphaeriales</taxon>
        <taxon>Apiosporaceae</taxon>
        <taxon>Neoarthrinium</taxon>
    </lineage>
</organism>
<protein>
    <submittedName>
        <fullName evidence="6">Uncharacterized protein</fullName>
    </submittedName>
</protein>
<feature type="domain" description="WSC" evidence="5">
    <location>
        <begin position="186"/>
        <end position="277"/>
    </location>
</feature>
<evidence type="ECO:0000259" key="5">
    <source>
        <dbReference type="PROSITE" id="PS51212"/>
    </source>
</evidence>
<dbReference type="InterPro" id="IPR036861">
    <property type="entry name" value="Endochitinase-like_sf"/>
</dbReference>
<dbReference type="PANTHER" id="PTHR43662:SF3">
    <property type="entry name" value="DOMAIN PROTEIN, PUTATIVE (AFU_ORTHOLOGUE AFUA_6G11970)-RELATED"/>
    <property type="match status" value="1"/>
</dbReference>
<evidence type="ECO:0000256" key="1">
    <source>
        <dbReference type="ARBA" id="ARBA00022669"/>
    </source>
</evidence>
<evidence type="ECO:0000256" key="2">
    <source>
        <dbReference type="PROSITE-ProRule" id="PRU00261"/>
    </source>
</evidence>
<dbReference type="PANTHER" id="PTHR43662">
    <property type="match status" value="1"/>
</dbReference>
<dbReference type="Gene3D" id="3.30.60.10">
    <property type="entry name" value="Endochitinase-like"/>
    <property type="match status" value="1"/>
</dbReference>
<dbReference type="PROSITE" id="PS50941">
    <property type="entry name" value="CHIT_BIND_I_2"/>
    <property type="match status" value="1"/>
</dbReference>
<feature type="domain" description="WSC" evidence="5">
    <location>
        <begin position="92"/>
        <end position="184"/>
    </location>
</feature>
<evidence type="ECO:0000256" key="3">
    <source>
        <dbReference type="SAM" id="SignalP"/>
    </source>
</evidence>
<sequence length="277" mass="28131">MYALGLIFTAAATVVLASPAPADFGFSKDLLRRALVSSDGICGIYNNSRTCTGSGFGGCCSQFGYCGSDDDHCGVGCQSGWGSCGVTAPTTTWGALGCYSDQSNARTLTTSMNVASNTIERCQAACVAAGFNYSGTEFGNQCFCGTTISNGGAQVDPSGCNKACSGNSTQICGGAGTLSVSIITPRWQKVGCYSDSTTARTLSVSYNIAGVTNDNCKATCEANGYKYAATEYGTQCFCGNSIQNGASAVGAGCNIACAGDSTTYCGGSNAMSLFTYM</sequence>
<dbReference type="SMART" id="SM00321">
    <property type="entry name" value="WSC"/>
    <property type="match status" value="2"/>
</dbReference>
<name>A0A9P9W848_9PEZI</name>
<dbReference type="CDD" id="cd11618">
    <property type="entry name" value="ChtBD1_1"/>
    <property type="match status" value="1"/>
</dbReference>
<keyword evidence="3" id="KW-0732">Signal</keyword>
<keyword evidence="2" id="KW-1015">Disulfide bond</keyword>
<dbReference type="PROSITE" id="PS51212">
    <property type="entry name" value="WSC"/>
    <property type="match status" value="2"/>
</dbReference>
<accession>A0A9P9W848</accession>
<evidence type="ECO:0000259" key="4">
    <source>
        <dbReference type="PROSITE" id="PS50941"/>
    </source>
</evidence>
<comment type="caution">
    <text evidence="6">The sequence shown here is derived from an EMBL/GenBank/DDBJ whole genome shotgun (WGS) entry which is preliminary data.</text>
</comment>
<dbReference type="SUPFAM" id="SSF57016">
    <property type="entry name" value="Plant lectins/antimicrobial peptides"/>
    <property type="match status" value="1"/>
</dbReference>
<dbReference type="Proteomes" id="UP000829685">
    <property type="component" value="Unassembled WGS sequence"/>
</dbReference>